<feature type="compositionally biased region" description="Basic and acidic residues" evidence="1">
    <location>
        <begin position="65"/>
        <end position="74"/>
    </location>
</feature>
<evidence type="ECO:0000313" key="3">
    <source>
        <dbReference type="Proteomes" id="UP001152755"/>
    </source>
</evidence>
<keyword evidence="3" id="KW-1185">Reference proteome</keyword>
<gene>
    <name evidence="2" type="ORF">NVS88_08795</name>
</gene>
<reference evidence="2" key="1">
    <citation type="submission" date="2022-08" db="EMBL/GenBank/DDBJ databases">
        <title>Genome analysis of Corynebacteriales strain.</title>
        <authorList>
            <person name="Lee S.D."/>
        </authorList>
    </citation>
    <scope>NUCLEOTIDE SEQUENCE</scope>
    <source>
        <strain evidence="2">D3-21</strain>
    </source>
</reference>
<dbReference type="AlphaFoldDB" id="A0A9X4LYE4"/>
<dbReference type="RefSeq" id="WP_332519687.1">
    <property type="nucleotide sequence ID" value="NZ_JANRHA010000004.1"/>
</dbReference>
<dbReference type="Proteomes" id="UP001152755">
    <property type="component" value="Unassembled WGS sequence"/>
</dbReference>
<evidence type="ECO:0000313" key="2">
    <source>
        <dbReference type="EMBL" id="MDG3014653.1"/>
    </source>
</evidence>
<evidence type="ECO:0000256" key="1">
    <source>
        <dbReference type="SAM" id="MobiDB-lite"/>
    </source>
</evidence>
<proteinExistence type="predicted"/>
<name>A0A9X4LYE4_9ACTN</name>
<feature type="region of interest" description="Disordered" evidence="1">
    <location>
        <begin position="64"/>
        <end position="87"/>
    </location>
</feature>
<organism evidence="2 3">
    <name type="scientific">Speluncibacter jeojiensis</name>
    <dbReference type="NCBI Taxonomy" id="2710754"/>
    <lineage>
        <taxon>Bacteria</taxon>
        <taxon>Bacillati</taxon>
        <taxon>Actinomycetota</taxon>
        <taxon>Actinomycetes</taxon>
        <taxon>Mycobacteriales</taxon>
        <taxon>Speluncibacteraceae</taxon>
        <taxon>Speluncibacter</taxon>
    </lineage>
</organism>
<comment type="caution">
    <text evidence="2">The sequence shown here is derived from an EMBL/GenBank/DDBJ whole genome shotgun (WGS) entry which is preliminary data.</text>
</comment>
<sequence>MKFEDSYFSRDARYSIGIESASGRHYLAIPVSNGITDYEEYYELTLEQYGEFLTDTKAATSFAESVRRHERDENLIQTPGANRGTPA</sequence>
<accession>A0A9X4LYE4</accession>
<protein>
    <submittedName>
        <fullName evidence="2">Uncharacterized protein</fullName>
    </submittedName>
</protein>
<dbReference type="EMBL" id="JANRHA010000004">
    <property type="protein sequence ID" value="MDG3014653.1"/>
    <property type="molecule type" value="Genomic_DNA"/>
</dbReference>